<dbReference type="RefSeq" id="WP_210039758.1">
    <property type="nucleotide sequence ID" value="NZ_JBHLVU010000008.1"/>
</dbReference>
<dbReference type="InterPro" id="IPR006129">
    <property type="entry name" value="AdhesinB"/>
</dbReference>
<name>A0ABS7CD22_9BACL</name>
<evidence type="ECO:0000313" key="6">
    <source>
        <dbReference type="EMBL" id="MBW7458803.1"/>
    </source>
</evidence>
<protein>
    <submittedName>
        <fullName evidence="6">Metal ABC transporter substrate-binding protein</fullName>
    </submittedName>
</protein>
<dbReference type="PRINTS" id="PR00690">
    <property type="entry name" value="ADHESNFAMILY"/>
</dbReference>
<accession>A0ABS7CD22</accession>
<keyword evidence="3 5" id="KW-0732">Signal</keyword>
<evidence type="ECO:0000256" key="4">
    <source>
        <dbReference type="RuleBase" id="RU003512"/>
    </source>
</evidence>
<dbReference type="Gene3D" id="3.40.50.1980">
    <property type="entry name" value="Nitrogenase molybdenum iron protein domain"/>
    <property type="match status" value="2"/>
</dbReference>
<dbReference type="InterPro" id="IPR050492">
    <property type="entry name" value="Bact_metal-bind_prot9"/>
</dbReference>
<feature type="signal peptide" evidence="5">
    <location>
        <begin position="1"/>
        <end position="20"/>
    </location>
</feature>
<dbReference type="InterPro" id="IPR006128">
    <property type="entry name" value="Lipoprotein_PsaA-like"/>
</dbReference>
<evidence type="ECO:0000256" key="5">
    <source>
        <dbReference type="SAM" id="SignalP"/>
    </source>
</evidence>
<dbReference type="SUPFAM" id="SSF53807">
    <property type="entry name" value="Helical backbone' metal receptor"/>
    <property type="match status" value="1"/>
</dbReference>
<dbReference type="InterPro" id="IPR006127">
    <property type="entry name" value="ZnuA-like"/>
</dbReference>
<keyword evidence="2 4" id="KW-0813">Transport</keyword>
<gene>
    <name evidence="6" type="ORF">K0U00_32635</name>
</gene>
<evidence type="ECO:0000256" key="1">
    <source>
        <dbReference type="ARBA" id="ARBA00011028"/>
    </source>
</evidence>
<evidence type="ECO:0000256" key="3">
    <source>
        <dbReference type="ARBA" id="ARBA00022729"/>
    </source>
</evidence>
<feature type="chain" id="PRO_5045246767" evidence="5">
    <location>
        <begin position="21"/>
        <end position="342"/>
    </location>
</feature>
<dbReference type="Pfam" id="PF01297">
    <property type="entry name" value="ZnuA"/>
    <property type="match status" value="1"/>
</dbReference>
<dbReference type="PRINTS" id="PR00691">
    <property type="entry name" value="ADHESINB"/>
</dbReference>
<organism evidence="6 7">
    <name type="scientific">Paenibacillus sepulcri</name>
    <dbReference type="NCBI Taxonomy" id="359917"/>
    <lineage>
        <taxon>Bacteria</taxon>
        <taxon>Bacillati</taxon>
        <taxon>Bacillota</taxon>
        <taxon>Bacilli</taxon>
        <taxon>Bacillales</taxon>
        <taxon>Paenibacillaceae</taxon>
        <taxon>Paenibacillus</taxon>
    </lineage>
</organism>
<evidence type="ECO:0000313" key="7">
    <source>
        <dbReference type="Proteomes" id="UP001519887"/>
    </source>
</evidence>
<comment type="caution">
    <text evidence="6">The sequence shown here is derived from an EMBL/GenBank/DDBJ whole genome shotgun (WGS) entry which is preliminary data.</text>
</comment>
<dbReference type="EMBL" id="JAHZIK010001351">
    <property type="protein sequence ID" value="MBW7458803.1"/>
    <property type="molecule type" value="Genomic_DNA"/>
</dbReference>
<dbReference type="CDD" id="cd01017">
    <property type="entry name" value="AdcA"/>
    <property type="match status" value="1"/>
</dbReference>
<evidence type="ECO:0000256" key="2">
    <source>
        <dbReference type="ARBA" id="ARBA00022448"/>
    </source>
</evidence>
<dbReference type="PROSITE" id="PS51257">
    <property type="entry name" value="PROKAR_LIPOPROTEIN"/>
    <property type="match status" value="1"/>
</dbReference>
<dbReference type="PANTHER" id="PTHR42953:SF3">
    <property type="entry name" value="HIGH-AFFINITY ZINC UPTAKE SYSTEM PROTEIN ZNUA"/>
    <property type="match status" value="1"/>
</dbReference>
<dbReference type="Proteomes" id="UP001519887">
    <property type="component" value="Unassembled WGS sequence"/>
</dbReference>
<reference evidence="6 7" key="1">
    <citation type="submission" date="2021-07" db="EMBL/GenBank/DDBJ databases">
        <title>Paenibacillus radiodurans sp. nov., isolated from the southeastern edge of Tengger Desert.</title>
        <authorList>
            <person name="Zhang G."/>
        </authorList>
    </citation>
    <scope>NUCLEOTIDE SEQUENCE [LARGE SCALE GENOMIC DNA]</scope>
    <source>
        <strain evidence="6 7">CCM 7311</strain>
    </source>
</reference>
<sequence length="342" mass="36052">MKFGLSKSLAVVAASAVLIAGCGGNTNNAGNTASTGNNNAAAANSTTASSGANGSTNADSGKKLKIVASFYPMVEFSKQVAGDHADVVGLIPSGTEPHDWEPSAKDMVQVQEADVFVYNGIVEGWADDAISSTTNDKRIVVEASKGLALMEGTAEEEEGEEAPADAGPVLDPHVWLDPALAQKEVAAIQAALIQADPANEADYTKNGEAYLAKLQELDDAYKTGLANTKRKGFVTQHAAFGYMAKEYGITQIPIAGLSPEEEPSPEKMAEIVEFAKQNEVKTIFFETLVDPKVAQTIADEIGAKTDVLNPLEGLTEEEISKNLDYIAVMKSNLEGLEKALNE</sequence>
<comment type="similarity">
    <text evidence="1 4">Belongs to the bacterial solute-binding protein 9 family.</text>
</comment>
<keyword evidence="7" id="KW-1185">Reference proteome</keyword>
<dbReference type="PANTHER" id="PTHR42953">
    <property type="entry name" value="HIGH-AFFINITY ZINC UPTAKE SYSTEM PROTEIN ZNUA-RELATED"/>
    <property type="match status" value="1"/>
</dbReference>
<proteinExistence type="inferred from homology"/>